<sequence>MRASDPQPAKRFTRAPRTEPPLTDHARANFLESVDAIEAFLSYAVGSGRSAFQRISPSYASGSMAIIRAAALFETDEFAPFVTNTPAEVVAALRTMRNIASHAGYRAMNDERLWVTLTTELPPYIADWRRAGEKPPSD</sequence>
<proteinExistence type="predicted"/>
<dbReference type="EMBL" id="BJML01000001">
    <property type="protein sequence ID" value="GEB44191.1"/>
    <property type="molecule type" value="Genomic_DNA"/>
</dbReference>
<evidence type="ECO:0000313" key="3">
    <source>
        <dbReference type="Proteomes" id="UP000319525"/>
    </source>
</evidence>
<organism evidence="2 3">
    <name type="scientific">Microbacterium testaceum</name>
    <name type="common">Aureobacterium testaceum</name>
    <name type="synonym">Brevibacterium testaceum</name>
    <dbReference type="NCBI Taxonomy" id="2033"/>
    <lineage>
        <taxon>Bacteria</taxon>
        <taxon>Bacillati</taxon>
        <taxon>Actinomycetota</taxon>
        <taxon>Actinomycetes</taxon>
        <taxon>Micrococcales</taxon>
        <taxon>Microbacteriaceae</taxon>
        <taxon>Microbacterium</taxon>
    </lineage>
</organism>
<dbReference type="Proteomes" id="UP000319525">
    <property type="component" value="Unassembled WGS sequence"/>
</dbReference>
<evidence type="ECO:0000256" key="1">
    <source>
        <dbReference type="SAM" id="MobiDB-lite"/>
    </source>
</evidence>
<gene>
    <name evidence="2" type="ORF">MTE01_01360</name>
</gene>
<accession>A0A4Y3QG68</accession>
<comment type="caution">
    <text evidence="2">The sequence shown here is derived from an EMBL/GenBank/DDBJ whole genome shotgun (WGS) entry which is preliminary data.</text>
</comment>
<evidence type="ECO:0000313" key="2">
    <source>
        <dbReference type="EMBL" id="GEB44191.1"/>
    </source>
</evidence>
<protein>
    <recommendedName>
        <fullName evidence="4">DUF86 domain-containing protein</fullName>
    </recommendedName>
</protein>
<dbReference type="AlphaFoldDB" id="A0A4Y3QG68"/>
<feature type="region of interest" description="Disordered" evidence="1">
    <location>
        <begin position="1"/>
        <end position="22"/>
    </location>
</feature>
<evidence type="ECO:0008006" key="4">
    <source>
        <dbReference type="Google" id="ProtNLM"/>
    </source>
</evidence>
<name>A0A4Y3QG68_MICTE</name>
<reference evidence="2 3" key="1">
    <citation type="submission" date="2019-06" db="EMBL/GenBank/DDBJ databases">
        <title>Whole genome shotgun sequence of Microbacterium testaceum NBRC 12675.</title>
        <authorList>
            <person name="Hosoyama A."/>
            <person name="Uohara A."/>
            <person name="Ohji S."/>
            <person name="Ichikawa N."/>
        </authorList>
    </citation>
    <scope>NUCLEOTIDE SEQUENCE [LARGE SCALE GENOMIC DNA]</scope>
    <source>
        <strain evidence="2 3">NBRC 12675</strain>
    </source>
</reference>